<dbReference type="Pfam" id="PF22936">
    <property type="entry name" value="Pol_BBD"/>
    <property type="match status" value="1"/>
</dbReference>
<dbReference type="OMA" id="DQANFHE"/>
<reference evidence="2" key="2">
    <citation type="submission" date="2021-03" db="UniProtKB">
        <authorList>
            <consortium name="EnsemblPlants"/>
        </authorList>
    </citation>
    <scope>IDENTIFICATION</scope>
</reference>
<reference evidence="2" key="1">
    <citation type="journal article" date="2017" name="Nature">
        <title>The genome of Chenopodium quinoa.</title>
        <authorList>
            <person name="Jarvis D.E."/>
            <person name="Ho Y.S."/>
            <person name="Lightfoot D.J."/>
            <person name="Schmoeckel S.M."/>
            <person name="Li B."/>
            <person name="Borm T.J.A."/>
            <person name="Ohyanagi H."/>
            <person name="Mineta K."/>
            <person name="Michell C.T."/>
            <person name="Saber N."/>
            <person name="Kharbatia N.M."/>
            <person name="Rupper R.R."/>
            <person name="Sharp A.R."/>
            <person name="Dally N."/>
            <person name="Boughton B.A."/>
            <person name="Woo Y.H."/>
            <person name="Gao G."/>
            <person name="Schijlen E.G.W.M."/>
            <person name="Guo X."/>
            <person name="Momin A.A."/>
            <person name="Negrao S."/>
            <person name="Al-Babili S."/>
            <person name="Gehring C."/>
            <person name="Roessner U."/>
            <person name="Jung C."/>
            <person name="Murphy K."/>
            <person name="Arold S.T."/>
            <person name="Gojobori T."/>
            <person name="van der Linden C.G."/>
            <person name="van Loo E.N."/>
            <person name="Jellen E.N."/>
            <person name="Maughan P.J."/>
            <person name="Tester M."/>
        </authorList>
    </citation>
    <scope>NUCLEOTIDE SEQUENCE [LARGE SCALE GENOMIC DNA]</scope>
    <source>
        <strain evidence="2">cv. PI 614886</strain>
    </source>
</reference>
<dbReference type="Pfam" id="PF14223">
    <property type="entry name" value="Retrotran_gag_2"/>
    <property type="match status" value="1"/>
</dbReference>
<dbReference type="InterPro" id="IPR054722">
    <property type="entry name" value="PolX-like_BBD"/>
</dbReference>
<sequence>MKSMFKSQELWDLVENGYDELNPAPAVLNQQLRENRKRDAKALFFIQSTLDVSQLRTYGKDISNEVVVGKVLRTLNDFFKHVVPASEESKDLSTYTFNELMSYLLAHKARFKTSSTKAEEKAFQAKKESSFKGKSENFGDHTVRSLVTKRLSVGLSKKDEKQQVNVAENVEEESKLFMVEAPMQDTKDGLWYMDSGCLNQMSSTKAMFKELDESKKGEVRIGDNKLMRVDGKGTIGIKTISGNVKLLSDVQYVPNLAHNLLSVGQLLHSGYFVLFDNGCCSIYEKKSGRAYLVHKASSLGALFLSRKLYGSDGDVTRAHCARNGGCLRVKAVATTDSEQAVKVKATI</sequence>
<protein>
    <recommendedName>
        <fullName evidence="1">Retrovirus-related Pol polyprotein from transposon TNT 1-94-like beta-barrel domain-containing protein</fullName>
    </recommendedName>
</protein>
<dbReference type="Gramene" id="AUR62032586-RA">
    <property type="protein sequence ID" value="AUR62032586-RA:cds"/>
    <property type="gene ID" value="AUR62032586"/>
</dbReference>
<feature type="domain" description="Retrovirus-related Pol polyprotein from transposon TNT 1-94-like beta-barrel" evidence="1">
    <location>
        <begin position="191"/>
        <end position="271"/>
    </location>
</feature>
<dbReference type="PANTHER" id="PTHR47592">
    <property type="entry name" value="PBF68 PROTEIN"/>
    <property type="match status" value="1"/>
</dbReference>
<dbReference type="EnsemblPlants" id="AUR62032586-RA">
    <property type="protein sequence ID" value="AUR62032586-RA:cds"/>
    <property type="gene ID" value="AUR62032586"/>
</dbReference>
<name>A0A803MMT5_CHEQI</name>
<proteinExistence type="predicted"/>
<evidence type="ECO:0000313" key="3">
    <source>
        <dbReference type="Proteomes" id="UP000596660"/>
    </source>
</evidence>
<organism evidence="2 3">
    <name type="scientific">Chenopodium quinoa</name>
    <name type="common">Quinoa</name>
    <dbReference type="NCBI Taxonomy" id="63459"/>
    <lineage>
        <taxon>Eukaryota</taxon>
        <taxon>Viridiplantae</taxon>
        <taxon>Streptophyta</taxon>
        <taxon>Embryophyta</taxon>
        <taxon>Tracheophyta</taxon>
        <taxon>Spermatophyta</taxon>
        <taxon>Magnoliopsida</taxon>
        <taxon>eudicotyledons</taxon>
        <taxon>Gunneridae</taxon>
        <taxon>Pentapetalae</taxon>
        <taxon>Caryophyllales</taxon>
        <taxon>Chenopodiaceae</taxon>
        <taxon>Chenopodioideae</taxon>
        <taxon>Atripliceae</taxon>
        <taxon>Chenopodium</taxon>
    </lineage>
</organism>
<dbReference type="Proteomes" id="UP000596660">
    <property type="component" value="Unplaced"/>
</dbReference>
<evidence type="ECO:0000259" key="1">
    <source>
        <dbReference type="Pfam" id="PF22936"/>
    </source>
</evidence>
<keyword evidence="3" id="KW-1185">Reference proteome</keyword>
<evidence type="ECO:0000313" key="2">
    <source>
        <dbReference type="EnsemblPlants" id="AUR62032586-RA:cds"/>
    </source>
</evidence>
<dbReference type="AlphaFoldDB" id="A0A803MMT5"/>
<accession>A0A803MMT5</accession>
<dbReference type="PANTHER" id="PTHR47592:SF27">
    <property type="entry name" value="OS08G0421700 PROTEIN"/>
    <property type="match status" value="1"/>
</dbReference>